<sequence>MSFEHVAVVLAAGGSRRLGRPKQLLTRDGETLVHRAARLAAMTKPRRLLVVTGAHAPAIESALADLRATAPLECVHNARWNEGLSSSLRLAAHALRDGTEPVLVLACDQPALAFDHLDALLRGAASSPSHCAATLHAGRPGVPAVIAPTLLASASRLQGDRGFGAALATLHGVWTLHAPALAHDLDTPKDVADAVSRGWLDR</sequence>
<evidence type="ECO:0000313" key="3">
    <source>
        <dbReference type="EMBL" id="GAA5069264.1"/>
    </source>
</evidence>
<keyword evidence="1" id="KW-0460">Magnesium</keyword>
<dbReference type="PANTHER" id="PTHR43777">
    <property type="entry name" value="MOLYBDENUM COFACTOR CYTIDYLYLTRANSFERASE"/>
    <property type="match status" value="1"/>
</dbReference>
<dbReference type="InterPro" id="IPR025877">
    <property type="entry name" value="MobA-like_NTP_Trfase"/>
</dbReference>
<evidence type="ECO:0000256" key="1">
    <source>
        <dbReference type="ARBA" id="ARBA00022842"/>
    </source>
</evidence>
<gene>
    <name evidence="3" type="ORF">GCM10025759_05930</name>
</gene>
<dbReference type="InterPro" id="IPR029044">
    <property type="entry name" value="Nucleotide-diphossugar_trans"/>
</dbReference>
<evidence type="ECO:0000259" key="2">
    <source>
        <dbReference type="Pfam" id="PF12804"/>
    </source>
</evidence>
<dbReference type="EMBL" id="BAABKY010000001">
    <property type="protein sequence ID" value="GAA5069264.1"/>
    <property type="molecule type" value="Genomic_DNA"/>
</dbReference>
<accession>A0ABP9L2C7</accession>
<feature type="domain" description="MobA-like NTP transferase" evidence="2">
    <location>
        <begin position="7"/>
        <end position="170"/>
    </location>
</feature>
<evidence type="ECO:0000313" key="4">
    <source>
        <dbReference type="Proteomes" id="UP001501083"/>
    </source>
</evidence>
<name>A0ABP9L2C7_9GAMM</name>
<dbReference type="Gene3D" id="3.90.550.10">
    <property type="entry name" value="Spore Coat Polysaccharide Biosynthesis Protein SpsA, Chain A"/>
    <property type="match status" value="1"/>
</dbReference>
<dbReference type="Proteomes" id="UP001501083">
    <property type="component" value="Unassembled WGS sequence"/>
</dbReference>
<proteinExistence type="predicted"/>
<protein>
    <submittedName>
        <fullName evidence="3">Nucleotidyltransferase family protein</fullName>
    </submittedName>
</protein>
<dbReference type="CDD" id="cd04182">
    <property type="entry name" value="GT_2_like_f"/>
    <property type="match status" value="1"/>
</dbReference>
<comment type="caution">
    <text evidence="3">The sequence shown here is derived from an EMBL/GenBank/DDBJ whole genome shotgun (WGS) entry which is preliminary data.</text>
</comment>
<dbReference type="SUPFAM" id="SSF53448">
    <property type="entry name" value="Nucleotide-diphospho-sugar transferases"/>
    <property type="match status" value="1"/>
</dbReference>
<dbReference type="Pfam" id="PF12804">
    <property type="entry name" value="NTP_transf_3"/>
    <property type="match status" value="1"/>
</dbReference>
<reference evidence="4" key="1">
    <citation type="journal article" date="2019" name="Int. J. Syst. Evol. Microbiol.">
        <title>The Global Catalogue of Microorganisms (GCM) 10K type strain sequencing project: providing services to taxonomists for standard genome sequencing and annotation.</title>
        <authorList>
            <consortium name="The Broad Institute Genomics Platform"/>
            <consortium name="The Broad Institute Genome Sequencing Center for Infectious Disease"/>
            <person name="Wu L."/>
            <person name="Ma J."/>
        </authorList>
    </citation>
    <scope>NUCLEOTIDE SEQUENCE [LARGE SCALE GENOMIC DNA]</scope>
    <source>
        <strain evidence="4">JCM 19212</strain>
    </source>
</reference>
<organism evidence="3 4">
    <name type="scientific">Lysobacter panacisoli</name>
    <dbReference type="NCBI Taxonomy" id="1255263"/>
    <lineage>
        <taxon>Bacteria</taxon>
        <taxon>Pseudomonadati</taxon>
        <taxon>Pseudomonadota</taxon>
        <taxon>Gammaproteobacteria</taxon>
        <taxon>Lysobacterales</taxon>
        <taxon>Lysobacteraceae</taxon>
        <taxon>Lysobacter</taxon>
    </lineage>
</organism>
<dbReference type="RefSeq" id="WP_158982885.1">
    <property type="nucleotide sequence ID" value="NZ_BAABKY010000001.1"/>
</dbReference>
<dbReference type="PANTHER" id="PTHR43777:SF1">
    <property type="entry name" value="MOLYBDENUM COFACTOR CYTIDYLYLTRANSFERASE"/>
    <property type="match status" value="1"/>
</dbReference>
<keyword evidence="4" id="KW-1185">Reference proteome</keyword>